<evidence type="ECO:0000256" key="6">
    <source>
        <dbReference type="ARBA" id="ARBA00022833"/>
    </source>
</evidence>
<dbReference type="GeneID" id="34527769"/>
<protein>
    <recommendedName>
        <fullName evidence="11">XPA C-terminal domain-containing protein</fullName>
    </recommendedName>
</protein>
<comment type="subcellular location">
    <subcellularLocation>
        <location evidence="1">Nucleus</location>
    </subcellularLocation>
</comment>
<evidence type="ECO:0000256" key="9">
    <source>
        <dbReference type="ARBA" id="ARBA00023242"/>
    </source>
</evidence>
<keyword evidence="8" id="KW-0234">DNA repair</keyword>
<dbReference type="GO" id="GO:0070914">
    <property type="term" value="P:UV-damage excision repair"/>
    <property type="evidence" value="ECO:0007669"/>
    <property type="project" value="EnsemblFungi"/>
</dbReference>
<dbReference type="GO" id="GO:0006284">
    <property type="term" value="P:base-excision repair"/>
    <property type="evidence" value="ECO:0007669"/>
    <property type="project" value="TreeGrafter"/>
</dbReference>
<evidence type="ECO:0000256" key="4">
    <source>
        <dbReference type="ARBA" id="ARBA00022763"/>
    </source>
</evidence>
<keyword evidence="13" id="KW-1185">Reference proteome</keyword>
<dbReference type="GO" id="GO:0008270">
    <property type="term" value="F:zinc ion binding"/>
    <property type="evidence" value="ECO:0007669"/>
    <property type="project" value="UniProtKB-KW"/>
</dbReference>
<dbReference type="PANTHER" id="PTHR10142:SF0">
    <property type="entry name" value="DNA REPAIR PROTEIN COMPLEMENTING XP-A CELLS"/>
    <property type="match status" value="1"/>
</dbReference>
<evidence type="ECO:0000256" key="8">
    <source>
        <dbReference type="ARBA" id="ARBA00023204"/>
    </source>
</evidence>
<keyword evidence="6" id="KW-0862">Zinc</keyword>
<dbReference type="EMBL" id="HE978322">
    <property type="protein sequence ID" value="CCK72026.1"/>
    <property type="molecule type" value="Genomic_DNA"/>
</dbReference>
<evidence type="ECO:0000256" key="7">
    <source>
        <dbReference type="ARBA" id="ARBA00023125"/>
    </source>
</evidence>
<dbReference type="GO" id="GO:0000110">
    <property type="term" value="C:nucleotide-excision repair factor 1 complex"/>
    <property type="evidence" value="ECO:0007669"/>
    <property type="project" value="EnsemblFungi"/>
</dbReference>
<evidence type="ECO:0000256" key="3">
    <source>
        <dbReference type="ARBA" id="ARBA00022723"/>
    </source>
</evidence>
<dbReference type="HOGENOM" id="CLU_053731_0_1_1"/>
<dbReference type="InterPro" id="IPR022656">
    <property type="entry name" value="XPA_C"/>
</dbReference>
<organism evidence="12 13">
    <name type="scientific">Huiozyma naganishii (strain ATCC MYA-139 / BCRC 22969 / CBS 8797 / KCTC 17520 / NBRC 10181 / NCYC 3082 / Yp74L-3)</name>
    <name type="common">Yeast</name>
    <name type="synonym">Kazachstania naganishii</name>
    <dbReference type="NCBI Taxonomy" id="1071383"/>
    <lineage>
        <taxon>Eukaryota</taxon>
        <taxon>Fungi</taxon>
        <taxon>Dikarya</taxon>
        <taxon>Ascomycota</taxon>
        <taxon>Saccharomycotina</taxon>
        <taxon>Saccharomycetes</taxon>
        <taxon>Saccharomycetales</taxon>
        <taxon>Saccharomycetaceae</taxon>
        <taxon>Huiozyma</taxon>
    </lineage>
</organism>
<feature type="compositionally biased region" description="Basic and acidic residues" evidence="10">
    <location>
        <begin position="1"/>
        <end position="29"/>
    </location>
</feature>
<gene>
    <name evidence="12" type="primary">KNAG0I02400</name>
    <name evidence="12" type="ordered locus">KNAG_0I02400</name>
</gene>
<dbReference type="OMA" id="VCHACKE"/>
<dbReference type="InterPro" id="IPR000465">
    <property type="entry name" value="XPA/RAD14"/>
</dbReference>
<keyword evidence="5" id="KW-0863">Zinc-finger</keyword>
<dbReference type="Gene3D" id="3.90.530.10">
    <property type="entry name" value="XPA C-terminal domain"/>
    <property type="match status" value="1"/>
</dbReference>
<feature type="domain" description="XPA C-terminal" evidence="11">
    <location>
        <begin position="148"/>
        <end position="198"/>
    </location>
</feature>
<dbReference type="eggNOG" id="KOG4017">
    <property type="taxonomic scope" value="Eukaryota"/>
</dbReference>
<proteinExistence type="inferred from homology"/>
<evidence type="ECO:0000256" key="10">
    <source>
        <dbReference type="SAM" id="MobiDB-lite"/>
    </source>
</evidence>
<name>J7SAC0_HUIN7</name>
<dbReference type="STRING" id="1071383.J7SAC0"/>
<evidence type="ECO:0000313" key="12">
    <source>
        <dbReference type="EMBL" id="CCK72026.1"/>
    </source>
</evidence>
<sequence>MAERIARNRAAAAERLRARGLLQEKDPAPKTKGPPLKPSVRKSDYIDYDFATLENLNGGYISSRSGPGEGGGSDGAVGTSLEEWKAAQREKRELFGPQETLVPPPSLEDAHTMRRCMECRINVELDPVLDKVFQLTVCKQCARAHPEKYSLLTKTECKGDYLLTESELADDTLFHRWERANPHAATYARMQLFVRCEVERFASSKWGSLEALDAEWERRETDRRDRKTRKYDREIKQMRLRTRAQEFTKKYHRGKYGPRHTHEFVTREGPKDIEGTVTRRCTGCGLEVVEDLIE</sequence>
<dbReference type="Proteomes" id="UP000006310">
    <property type="component" value="Chromosome 9"/>
</dbReference>
<dbReference type="GO" id="GO:0003684">
    <property type="term" value="F:damaged DNA binding"/>
    <property type="evidence" value="ECO:0007669"/>
    <property type="project" value="EnsemblFungi"/>
</dbReference>
<dbReference type="PROSITE" id="PS00752">
    <property type="entry name" value="XPA_1"/>
    <property type="match status" value="1"/>
</dbReference>
<keyword evidence="3" id="KW-0479">Metal-binding</keyword>
<dbReference type="NCBIfam" id="TIGR00598">
    <property type="entry name" value="rad14"/>
    <property type="match status" value="1"/>
</dbReference>
<dbReference type="InterPro" id="IPR009061">
    <property type="entry name" value="DNA-bd_dom_put_sf"/>
</dbReference>
<evidence type="ECO:0000256" key="1">
    <source>
        <dbReference type="ARBA" id="ARBA00004123"/>
    </source>
</evidence>
<feature type="region of interest" description="Disordered" evidence="10">
    <location>
        <begin position="1"/>
        <end position="41"/>
    </location>
</feature>
<dbReference type="InterPro" id="IPR022652">
    <property type="entry name" value="Znf_XPA_CS"/>
</dbReference>
<keyword evidence="9" id="KW-0539">Nucleus</keyword>
<accession>J7SAC0</accession>
<dbReference type="KEGG" id="kng:KNAG_0I02400"/>
<dbReference type="InterPro" id="IPR037129">
    <property type="entry name" value="XPA_sf"/>
</dbReference>
<dbReference type="SUPFAM" id="SSF46955">
    <property type="entry name" value="Putative DNA-binding domain"/>
    <property type="match status" value="1"/>
</dbReference>
<comment type="similarity">
    <text evidence="2">Belongs to the XPA family.</text>
</comment>
<evidence type="ECO:0000256" key="5">
    <source>
        <dbReference type="ARBA" id="ARBA00022771"/>
    </source>
</evidence>
<dbReference type="PANTHER" id="PTHR10142">
    <property type="entry name" value="DNA REPAIR PROTEIN COMPLEMENTING XP-A CELLS"/>
    <property type="match status" value="1"/>
</dbReference>
<keyword evidence="4" id="KW-0227">DNA damage</keyword>
<dbReference type="GO" id="GO:0000715">
    <property type="term" value="P:nucleotide-excision repair, DNA damage recognition"/>
    <property type="evidence" value="ECO:0007669"/>
    <property type="project" value="EnsemblFungi"/>
</dbReference>
<dbReference type="GO" id="GO:1901255">
    <property type="term" value="P:nucleotide-excision repair involved in interstrand cross-link repair"/>
    <property type="evidence" value="ECO:0007669"/>
    <property type="project" value="EnsemblFungi"/>
</dbReference>
<evidence type="ECO:0000313" key="13">
    <source>
        <dbReference type="Proteomes" id="UP000006310"/>
    </source>
</evidence>
<dbReference type="Pfam" id="PF05181">
    <property type="entry name" value="XPA_C"/>
    <property type="match status" value="1"/>
</dbReference>
<dbReference type="OrthoDB" id="5368863at2759"/>
<reference evidence="13" key="2">
    <citation type="submission" date="2012-08" db="EMBL/GenBank/DDBJ databases">
        <title>Genome sequence of Kazachstania naganishii.</title>
        <authorList>
            <person name="Gordon J.L."/>
            <person name="Armisen D."/>
            <person name="Proux-Wera E."/>
            <person name="OhEigeartaigh S.S."/>
            <person name="Byrne K.P."/>
            <person name="Wolfe K.H."/>
        </authorList>
    </citation>
    <scope>NUCLEOTIDE SEQUENCE [LARGE SCALE GENOMIC DNA]</scope>
    <source>
        <strain evidence="13">ATCC MYA-139 / BCRC 22969 / CBS 8797 / CCRC 22969 / KCTC 17520 / NBRC 10181 / NCYC 3082</strain>
    </source>
</reference>
<dbReference type="RefSeq" id="XP_022466271.1">
    <property type="nucleotide sequence ID" value="XM_022609924.1"/>
</dbReference>
<evidence type="ECO:0000256" key="2">
    <source>
        <dbReference type="ARBA" id="ARBA00005548"/>
    </source>
</evidence>
<evidence type="ECO:0000259" key="11">
    <source>
        <dbReference type="Pfam" id="PF05181"/>
    </source>
</evidence>
<reference evidence="12 13" key="1">
    <citation type="journal article" date="2011" name="Proc. Natl. Acad. Sci. U.S.A.">
        <title>Evolutionary erosion of yeast sex chromosomes by mating-type switching accidents.</title>
        <authorList>
            <person name="Gordon J.L."/>
            <person name="Armisen D."/>
            <person name="Proux-Wera E."/>
            <person name="Oheigeartaigh S.S."/>
            <person name="Byrne K.P."/>
            <person name="Wolfe K.H."/>
        </authorList>
    </citation>
    <scope>NUCLEOTIDE SEQUENCE [LARGE SCALE GENOMIC DNA]</scope>
    <source>
        <strain evidence="13">ATCC MYA-139 / BCRC 22969 / CBS 8797 / CCRC 22969 / KCTC 17520 / NBRC 10181 / NCYC 3082</strain>
    </source>
</reference>
<keyword evidence="7" id="KW-0238">DNA-binding</keyword>
<dbReference type="AlphaFoldDB" id="J7SAC0"/>